<evidence type="ECO:0000313" key="1">
    <source>
        <dbReference type="EMBL" id="JAP07277.1"/>
    </source>
</evidence>
<feature type="non-terminal residue" evidence="1">
    <location>
        <position position="1"/>
    </location>
</feature>
<proteinExistence type="predicted"/>
<reference evidence="1" key="1">
    <citation type="submission" date="2015-12" db="EMBL/GenBank/DDBJ databases">
        <title>Gene expression during late stages of embryo sac development: a critical building block for successful pollen-pistil interactions.</title>
        <authorList>
            <person name="Liu Y."/>
            <person name="Joly V."/>
            <person name="Sabar M."/>
            <person name="Matton D.P."/>
        </authorList>
    </citation>
    <scope>NUCLEOTIDE SEQUENCE</scope>
</reference>
<dbReference type="AlphaFoldDB" id="A0A0V0GHB0"/>
<dbReference type="EMBL" id="GEDG01039098">
    <property type="protein sequence ID" value="JAP07277.1"/>
    <property type="molecule type" value="Transcribed_RNA"/>
</dbReference>
<name>A0A0V0GHB0_SOLCH</name>
<protein>
    <submittedName>
        <fullName evidence="1">Putative ovule protein</fullName>
    </submittedName>
</protein>
<accession>A0A0V0GHB0</accession>
<sequence length="61" mass="6690">AESICKASDHTQCSFLTSSRHISVLLGRVLLLPDNHSWSSNPDQSSISGTESIWLKYLESG</sequence>
<organism evidence="1">
    <name type="scientific">Solanum chacoense</name>
    <name type="common">Chaco potato</name>
    <dbReference type="NCBI Taxonomy" id="4108"/>
    <lineage>
        <taxon>Eukaryota</taxon>
        <taxon>Viridiplantae</taxon>
        <taxon>Streptophyta</taxon>
        <taxon>Embryophyta</taxon>
        <taxon>Tracheophyta</taxon>
        <taxon>Spermatophyta</taxon>
        <taxon>Magnoliopsida</taxon>
        <taxon>eudicotyledons</taxon>
        <taxon>Gunneridae</taxon>
        <taxon>Pentapetalae</taxon>
        <taxon>asterids</taxon>
        <taxon>lamiids</taxon>
        <taxon>Solanales</taxon>
        <taxon>Solanaceae</taxon>
        <taxon>Solanoideae</taxon>
        <taxon>Solaneae</taxon>
        <taxon>Solanum</taxon>
    </lineage>
</organism>